<dbReference type="PANTHER" id="PTHR42796:SF4">
    <property type="entry name" value="FUMARYLACETOACETATE HYDROLASE DOMAIN-CONTAINING PROTEIN 2A"/>
    <property type="match status" value="1"/>
</dbReference>
<feature type="domain" description="Fumarylacetoacetase-like C-terminal" evidence="4">
    <location>
        <begin position="104"/>
        <end position="308"/>
    </location>
</feature>
<dbReference type="Pfam" id="PF01557">
    <property type="entry name" value="FAA_hydrolase"/>
    <property type="match status" value="1"/>
</dbReference>
<protein>
    <submittedName>
        <fullName evidence="5">5-carboxymethyl-2-hydroxymuconate delta-isomerase</fullName>
    </submittedName>
</protein>
<dbReference type="STRING" id="1227465.C463_13649"/>
<comment type="similarity">
    <text evidence="1">Belongs to the FAH family.</text>
</comment>
<feature type="compositionally biased region" description="Low complexity" evidence="3">
    <location>
        <begin position="16"/>
        <end position="32"/>
    </location>
</feature>
<evidence type="ECO:0000313" key="6">
    <source>
        <dbReference type="Proteomes" id="UP000011586"/>
    </source>
</evidence>
<dbReference type="GO" id="GO:0016853">
    <property type="term" value="F:isomerase activity"/>
    <property type="evidence" value="ECO:0007669"/>
    <property type="project" value="UniProtKB-KW"/>
</dbReference>
<keyword evidence="5" id="KW-0413">Isomerase</keyword>
<evidence type="ECO:0000256" key="3">
    <source>
        <dbReference type="SAM" id="MobiDB-lite"/>
    </source>
</evidence>
<keyword evidence="2" id="KW-0479">Metal-binding</keyword>
<evidence type="ECO:0000256" key="1">
    <source>
        <dbReference type="ARBA" id="ARBA00010211"/>
    </source>
</evidence>
<dbReference type="InterPro" id="IPR036663">
    <property type="entry name" value="Fumarylacetoacetase_C_sf"/>
</dbReference>
<dbReference type="PANTHER" id="PTHR42796">
    <property type="entry name" value="FUMARYLACETOACETATE HYDROLASE DOMAIN-CONTAINING PROTEIN 2A-RELATED"/>
    <property type="match status" value="1"/>
</dbReference>
<evidence type="ECO:0000259" key="4">
    <source>
        <dbReference type="Pfam" id="PF01557"/>
    </source>
</evidence>
<dbReference type="PATRIC" id="fig|1227465.4.peg.2652"/>
<reference evidence="5 6" key="1">
    <citation type="journal article" date="2014" name="PLoS Genet.">
        <title>Phylogenetically driven sequencing of extremely halophilic archaea reveals strategies for static and dynamic osmo-response.</title>
        <authorList>
            <person name="Becker E.A."/>
            <person name="Seitzer P.M."/>
            <person name="Tritt A."/>
            <person name="Larsen D."/>
            <person name="Krusor M."/>
            <person name="Yao A.I."/>
            <person name="Wu D."/>
            <person name="Madern D."/>
            <person name="Eisen J.A."/>
            <person name="Darling A.E."/>
            <person name="Facciotti M.T."/>
        </authorList>
    </citation>
    <scope>NUCLEOTIDE SEQUENCE [LARGE SCALE GENOMIC DNA]</scope>
    <source>
        <strain evidence="5 6">DSM 19288</strain>
    </source>
</reference>
<keyword evidence="6" id="KW-1185">Reference proteome</keyword>
<proteinExistence type="inferred from homology"/>
<organism evidence="5 6">
    <name type="scientific">Halorubrum californiense DSM 19288</name>
    <dbReference type="NCBI Taxonomy" id="1227465"/>
    <lineage>
        <taxon>Archaea</taxon>
        <taxon>Methanobacteriati</taxon>
        <taxon>Methanobacteriota</taxon>
        <taxon>Stenosarchaea group</taxon>
        <taxon>Halobacteria</taxon>
        <taxon>Halobacteriales</taxon>
        <taxon>Haloferacaceae</taxon>
        <taxon>Halorubrum</taxon>
    </lineage>
</organism>
<accession>M0E2L3</accession>
<evidence type="ECO:0000256" key="2">
    <source>
        <dbReference type="ARBA" id="ARBA00022723"/>
    </source>
</evidence>
<sequence length="312" mass="33438">MRIGQYTDTDTRRTADSSASADPTTDAAETEPWVGVATDEGVVDLATAGAAAGVDLGPKTNDLLADWEWRRKTDLAVEYAESTGVGLRDPADLDRAAPVDDPQTVVCVGLNYRDHAEEGDNPIPDEPVLFSKFPTSVVGPEDAVRWDPEYTEKVDYEAELVAVIGERARRVDPDEALDHVAGFTVGNDVSARDLQHGDGQWVRGKSLDTFAPTGPDLVTTDEVGDPHDLDIFAEVNGERLQESSTENLIFGVDDLISFCSQAFTLEPGDLVFTGTPPGVGVYRDPPVLLGDGDTVTVGVEGVGELTTEFETE</sequence>
<dbReference type="RefSeq" id="WP_008444612.1">
    <property type="nucleotide sequence ID" value="NZ_AOJK01000064.1"/>
</dbReference>
<feature type="region of interest" description="Disordered" evidence="3">
    <location>
        <begin position="1"/>
        <end position="32"/>
    </location>
</feature>
<comment type="caution">
    <text evidence="5">The sequence shown here is derived from an EMBL/GenBank/DDBJ whole genome shotgun (WGS) entry which is preliminary data.</text>
</comment>
<dbReference type="GO" id="GO:0046872">
    <property type="term" value="F:metal ion binding"/>
    <property type="evidence" value="ECO:0007669"/>
    <property type="project" value="UniProtKB-KW"/>
</dbReference>
<name>M0E2L3_9EURY</name>
<dbReference type="Proteomes" id="UP000011586">
    <property type="component" value="Unassembled WGS sequence"/>
</dbReference>
<dbReference type="InterPro" id="IPR051121">
    <property type="entry name" value="FAH"/>
</dbReference>
<dbReference type="EMBL" id="AOJK01000064">
    <property type="protein sequence ID" value="ELZ41293.1"/>
    <property type="molecule type" value="Genomic_DNA"/>
</dbReference>
<dbReference type="AlphaFoldDB" id="M0E2L3"/>
<gene>
    <name evidence="5" type="ORF">C463_13649</name>
</gene>
<dbReference type="InterPro" id="IPR011234">
    <property type="entry name" value="Fumarylacetoacetase-like_C"/>
</dbReference>
<dbReference type="SUPFAM" id="SSF56529">
    <property type="entry name" value="FAH"/>
    <property type="match status" value="1"/>
</dbReference>
<dbReference type="GO" id="GO:0019752">
    <property type="term" value="P:carboxylic acid metabolic process"/>
    <property type="evidence" value="ECO:0007669"/>
    <property type="project" value="UniProtKB-ARBA"/>
</dbReference>
<dbReference type="FunFam" id="3.90.850.10:FF:000002">
    <property type="entry name" value="2-hydroxyhepta-2,4-diene-1,7-dioate isomerase"/>
    <property type="match status" value="1"/>
</dbReference>
<dbReference type="Gene3D" id="3.90.850.10">
    <property type="entry name" value="Fumarylacetoacetase-like, C-terminal domain"/>
    <property type="match status" value="1"/>
</dbReference>
<evidence type="ECO:0000313" key="5">
    <source>
        <dbReference type="EMBL" id="ELZ41293.1"/>
    </source>
</evidence>